<proteinExistence type="predicted"/>
<keyword evidence="6 8" id="KW-0472">Membrane</keyword>
<evidence type="ECO:0000256" key="4">
    <source>
        <dbReference type="ARBA" id="ARBA00022840"/>
    </source>
</evidence>
<feature type="transmembrane region" description="Helical" evidence="8">
    <location>
        <begin position="639"/>
        <end position="660"/>
    </location>
</feature>
<evidence type="ECO:0000256" key="6">
    <source>
        <dbReference type="ARBA" id="ARBA00023136"/>
    </source>
</evidence>
<dbReference type="InterPro" id="IPR047817">
    <property type="entry name" value="ABC2_TM_bact-type"/>
</dbReference>
<evidence type="ECO:0000256" key="3">
    <source>
        <dbReference type="ARBA" id="ARBA00022741"/>
    </source>
</evidence>
<dbReference type="InterPro" id="IPR003593">
    <property type="entry name" value="AAA+_ATPase"/>
</dbReference>
<feature type="transmembrane region" description="Helical" evidence="8">
    <location>
        <begin position="605"/>
        <end position="633"/>
    </location>
</feature>
<dbReference type="InterPro" id="IPR017871">
    <property type="entry name" value="ABC_transporter-like_CS"/>
</dbReference>
<dbReference type="PANTHER" id="PTHR43038:SF3">
    <property type="entry name" value="ABC TRANSPORTER G FAMILY MEMBER 20 ISOFORM X1"/>
    <property type="match status" value="1"/>
</dbReference>
<evidence type="ECO:0000259" key="10">
    <source>
        <dbReference type="PROSITE" id="PS51012"/>
    </source>
</evidence>
<keyword evidence="4" id="KW-0067">ATP-binding</keyword>
<feature type="transmembrane region" description="Helical" evidence="8">
    <location>
        <begin position="733"/>
        <end position="753"/>
    </location>
</feature>
<dbReference type="PROSITE" id="PS00211">
    <property type="entry name" value="ABC_TRANSPORTER_1"/>
    <property type="match status" value="1"/>
</dbReference>
<evidence type="ECO:0000313" key="11">
    <source>
        <dbReference type="EMBL" id="KAJ6219075.1"/>
    </source>
</evidence>
<feature type="transmembrane region" description="Helical" evidence="8">
    <location>
        <begin position="560"/>
        <end position="584"/>
    </location>
</feature>
<dbReference type="SUPFAM" id="SSF52540">
    <property type="entry name" value="P-loop containing nucleoside triphosphate hydrolases"/>
    <property type="match status" value="1"/>
</dbReference>
<dbReference type="GO" id="GO:0016887">
    <property type="term" value="F:ATP hydrolysis activity"/>
    <property type="evidence" value="ECO:0007669"/>
    <property type="project" value="InterPro"/>
</dbReference>
<evidence type="ECO:0000256" key="2">
    <source>
        <dbReference type="ARBA" id="ARBA00022692"/>
    </source>
</evidence>
<dbReference type="SMART" id="SM00382">
    <property type="entry name" value="AAA"/>
    <property type="match status" value="1"/>
</dbReference>
<dbReference type="InterPro" id="IPR013525">
    <property type="entry name" value="ABC2_TM"/>
</dbReference>
<keyword evidence="12" id="KW-1185">Reference proteome</keyword>
<feature type="domain" description="ABC transporter" evidence="9">
    <location>
        <begin position="40"/>
        <end position="271"/>
    </location>
</feature>
<dbReference type="AlphaFoldDB" id="A0A9Q0M4Q9"/>
<dbReference type="PROSITE" id="PS50893">
    <property type="entry name" value="ABC_TRANSPORTER_2"/>
    <property type="match status" value="1"/>
</dbReference>
<dbReference type="PANTHER" id="PTHR43038">
    <property type="entry name" value="ATP-BINDING CASSETTE, SUB-FAMILY H, MEMBER 1"/>
    <property type="match status" value="1"/>
</dbReference>
<evidence type="ECO:0000256" key="5">
    <source>
        <dbReference type="ARBA" id="ARBA00022989"/>
    </source>
</evidence>
<evidence type="ECO:0000256" key="1">
    <source>
        <dbReference type="ARBA" id="ARBA00004141"/>
    </source>
</evidence>
<feature type="transmembrane region" description="Helical" evidence="8">
    <location>
        <begin position="672"/>
        <end position="691"/>
    </location>
</feature>
<dbReference type="Gene3D" id="3.40.1710.10">
    <property type="entry name" value="abc type-2 transporter like domain"/>
    <property type="match status" value="1"/>
</dbReference>
<organism evidence="11 12">
    <name type="scientific">Blomia tropicalis</name>
    <name type="common">Mite</name>
    <dbReference type="NCBI Taxonomy" id="40697"/>
    <lineage>
        <taxon>Eukaryota</taxon>
        <taxon>Metazoa</taxon>
        <taxon>Ecdysozoa</taxon>
        <taxon>Arthropoda</taxon>
        <taxon>Chelicerata</taxon>
        <taxon>Arachnida</taxon>
        <taxon>Acari</taxon>
        <taxon>Acariformes</taxon>
        <taxon>Sarcoptiformes</taxon>
        <taxon>Astigmata</taxon>
        <taxon>Glycyphagoidea</taxon>
        <taxon>Echimyopodidae</taxon>
        <taxon>Blomia</taxon>
    </lineage>
</organism>
<feature type="domain" description="ABC transmembrane type-2" evidence="10">
    <location>
        <begin position="526"/>
        <end position="754"/>
    </location>
</feature>
<gene>
    <name evidence="11" type="ORF">RDWZM_004887</name>
</gene>
<keyword evidence="2 8" id="KW-0812">Transmembrane</keyword>
<dbReference type="Proteomes" id="UP001142055">
    <property type="component" value="Chromosome 2"/>
</dbReference>
<comment type="caution">
    <text evidence="11">The sequence shown here is derived from an EMBL/GenBank/DDBJ whole genome shotgun (WGS) entry which is preliminary data.</text>
</comment>
<dbReference type="PROSITE" id="PS51012">
    <property type="entry name" value="ABC_TM2"/>
    <property type="match status" value="1"/>
</dbReference>
<dbReference type="EMBL" id="JAPWDV010000002">
    <property type="protein sequence ID" value="KAJ6219075.1"/>
    <property type="molecule type" value="Genomic_DNA"/>
</dbReference>
<evidence type="ECO:0000256" key="8">
    <source>
        <dbReference type="SAM" id="Phobius"/>
    </source>
</evidence>
<dbReference type="Gene3D" id="3.40.50.300">
    <property type="entry name" value="P-loop containing nucleotide triphosphate hydrolases"/>
    <property type="match status" value="1"/>
</dbReference>
<evidence type="ECO:0000256" key="7">
    <source>
        <dbReference type="SAM" id="MobiDB-lite"/>
    </source>
</evidence>
<keyword evidence="3" id="KW-0547">Nucleotide-binding</keyword>
<evidence type="ECO:0000259" key="9">
    <source>
        <dbReference type="PROSITE" id="PS50893"/>
    </source>
</evidence>
<dbReference type="Pfam" id="PF00005">
    <property type="entry name" value="ABC_tran"/>
    <property type="match status" value="1"/>
</dbReference>
<name>A0A9Q0M4Q9_BLOTA</name>
<dbReference type="OMA" id="TEFIIAQ"/>
<dbReference type="GO" id="GO:0016020">
    <property type="term" value="C:membrane"/>
    <property type="evidence" value="ECO:0007669"/>
    <property type="project" value="UniProtKB-SubCell"/>
</dbReference>
<feature type="region of interest" description="Disordered" evidence="7">
    <location>
        <begin position="332"/>
        <end position="368"/>
    </location>
</feature>
<keyword evidence="5 8" id="KW-1133">Transmembrane helix</keyword>
<dbReference type="InterPro" id="IPR003439">
    <property type="entry name" value="ABC_transporter-like_ATP-bd"/>
</dbReference>
<protein>
    <submittedName>
        <fullName evidence="11">Uncharacterized protein</fullName>
    </submittedName>
</protein>
<dbReference type="InterPro" id="IPR027417">
    <property type="entry name" value="P-loop_NTPase"/>
</dbReference>
<reference evidence="11" key="1">
    <citation type="submission" date="2022-12" db="EMBL/GenBank/DDBJ databases">
        <title>Genome assemblies of Blomia tropicalis.</title>
        <authorList>
            <person name="Cui Y."/>
        </authorList>
    </citation>
    <scope>NUCLEOTIDE SEQUENCE</scope>
    <source>
        <tissue evidence="11">Adult mites</tissue>
    </source>
</reference>
<dbReference type="GO" id="GO:0140359">
    <property type="term" value="F:ABC-type transporter activity"/>
    <property type="evidence" value="ECO:0007669"/>
    <property type="project" value="InterPro"/>
</dbReference>
<feature type="compositionally biased region" description="Basic and acidic residues" evidence="7">
    <location>
        <begin position="336"/>
        <end position="363"/>
    </location>
</feature>
<dbReference type="GO" id="GO:0005524">
    <property type="term" value="F:ATP binding"/>
    <property type="evidence" value="ECO:0007669"/>
    <property type="project" value="UniProtKB-KW"/>
</dbReference>
<dbReference type="CDD" id="cd03230">
    <property type="entry name" value="ABC_DR_subfamily_A"/>
    <property type="match status" value="1"/>
</dbReference>
<accession>A0A9Q0M4Q9</accession>
<evidence type="ECO:0000313" key="12">
    <source>
        <dbReference type="Proteomes" id="UP001142055"/>
    </source>
</evidence>
<comment type="subcellular location">
    <subcellularLocation>
        <location evidence="1">Membrane</location>
        <topology evidence="1">Multi-pass membrane protein</topology>
    </subcellularLocation>
</comment>
<sequence length="756" mass="84388">MEIEIPLQTTVNFDVPMPIDIEESVNVSSSTVYSGIENAIDVENLSLSYGKTVKVLKDLKIKVPLGSIYGLLGPSGCGKTSLIRCILGVSEYDSGSVSVFGTKPGSRDSLIPGPDVGYMPQDTCLYSVLSIYETLQYFGRLYGLVNADLDRQAEFLISFLQLPDRDRLVGVLSGGQKRRLSLATALIHKPPLLILDEPTVGVDPLLRKAIWTLLTNLSLEHRVTVLITTHYIEEARDATIIGFMRDGRILANENPTSLLQSYNSTTLEQVFLEICCLDQQQQCRTIYRRYPLDAKDDVDDSVPELVQYRQRSPSSDSSGVAISPLQSIENVSEIQSEEKTTETTTRNRYESKPSANRKFERNPKRSRHMGLSMAQTTAMLNKNFVSLFRSVGYMLFQFFLPTAEVALFCLCIGRNLIGIEVAVFDGDQSLLSTNFLNDLNNYTLKLNHYSTEFDAINAVKSGHASSAVVISPNFSQCLHERLMMFGDVEDEVMFNSTVHVHPDMSNQLRIIAVSHEVLYSFVKVGKQYLRDLGASPNLLEMPITTEEPIYGHRQPSFTEFMAPGVILSITFLAAIPLTTMNLVVERKDGLIERTAVAGVSYFNILVSHLLCQTLILLVQVTFLMVMVFPIFQIPFHGEFVPIMLLTLTQSICGMSFGLLVSSVAKTENTATMLSLGAFYPMLLLSGTVWPIDAMNVYLQGFAKLLPQTIPIISMRHMIARGWNLLHWEVAQGFLVSFIWTGIFLVASTIIFSFRRK</sequence>
<dbReference type="Pfam" id="PF12698">
    <property type="entry name" value="ABC2_membrane_3"/>
    <property type="match status" value="1"/>
</dbReference>